<protein>
    <submittedName>
        <fullName evidence="2">Uncharacterized protein</fullName>
    </submittedName>
</protein>
<dbReference type="EMBL" id="JAERQM010000003">
    <property type="protein sequence ID" value="MBU8544409.1"/>
    <property type="molecule type" value="Genomic_DNA"/>
</dbReference>
<reference evidence="2 3" key="1">
    <citation type="submission" date="2021-01" db="EMBL/GenBank/DDBJ databases">
        <title>Roseomonas sp. nov, a bacterium isolated from an oil production mixture in Yumen Oilfield.</title>
        <authorList>
            <person name="Wu D."/>
        </authorList>
    </citation>
    <scope>NUCLEOTIDE SEQUENCE [LARGE SCALE GENOMIC DNA]</scope>
    <source>
        <strain evidence="2 3">ROY-5-3</strain>
    </source>
</reference>
<proteinExistence type="predicted"/>
<sequence length="144" mass="15972">MQGVTYVPTDEQRRTVRAMSGLGIPQDDIATFLEIDKKTLRKHFREELDRGSIEATTKVAQSLFRMATDGGSVAAAIFWMKARAGWREKHDGSGSAATDEVDKSLSVVFHIVDPKEPGPPRPILDAELGRPNRRLPQIDDQEGD</sequence>
<dbReference type="Proteomes" id="UP000689967">
    <property type="component" value="Unassembled WGS sequence"/>
</dbReference>
<comment type="caution">
    <text evidence="2">The sequence shown here is derived from an EMBL/GenBank/DDBJ whole genome shotgun (WGS) entry which is preliminary data.</text>
</comment>
<gene>
    <name evidence="2" type="ORF">JJQ90_11875</name>
</gene>
<evidence type="ECO:0000313" key="2">
    <source>
        <dbReference type="EMBL" id="MBU8544409.1"/>
    </source>
</evidence>
<dbReference type="RefSeq" id="WP_216875660.1">
    <property type="nucleotide sequence ID" value="NZ_JAERQM010000003.1"/>
</dbReference>
<evidence type="ECO:0000313" key="3">
    <source>
        <dbReference type="Proteomes" id="UP000689967"/>
    </source>
</evidence>
<organism evidence="2 3">
    <name type="scientific">Falsiroseomonas oleicola</name>
    <dbReference type="NCBI Taxonomy" id="2801474"/>
    <lineage>
        <taxon>Bacteria</taxon>
        <taxon>Pseudomonadati</taxon>
        <taxon>Pseudomonadota</taxon>
        <taxon>Alphaproteobacteria</taxon>
        <taxon>Acetobacterales</taxon>
        <taxon>Roseomonadaceae</taxon>
        <taxon>Falsiroseomonas</taxon>
    </lineage>
</organism>
<accession>A0ABS6H7I8</accession>
<feature type="region of interest" description="Disordered" evidence="1">
    <location>
        <begin position="112"/>
        <end position="144"/>
    </location>
</feature>
<name>A0ABS6H7I8_9PROT</name>
<evidence type="ECO:0000256" key="1">
    <source>
        <dbReference type="SAM" id="MobiDB-lite"/>
    </source>
</evidence>
<keyword evidence="3" id="KW-1185">Reference proteome</keyword>